<proteinExistence type="predicted"/>
<gene>
    <name evidence="1" type="ORF">GCM10023191_028410</name>
</gene>
<accession>A0ABP8PWA8</accession>
<keyword evidence="2" id="KW-1185">Reference proteome</keyword>
<name>A0ABP8PWA8_9ACTN</name>
<protein>
    <submittedName>
        <fullName evidence="1">Uncharacterized protein</fullName>
    </submittedName>
</protein>
<evidence type="ECO:0000313" key="2">
    <source>
        <dbReference type="Proteomes" id="UP001500503"/>
    </source>
</evidence>
<organism evidence="1 2">
    <name type="scientific">Actinoallomurus oryzae</name>
    <dbReference type="NCBI Taxonomy" id="502180"/>
    <lineage>
        <taxon>Bacteria</taxon>
        <taxon>Bacillati</taxon>
        <taxon>Actinomycetota</taxon>
        <taxon>Actinomycetes</taxon>
        <taxon>Streptosporangiales</taxon>
        <taxon>Thermomonosporaceae</taxon>
        <taxon>Actinoallomurus</taxon>
    </lineage>
</organism>
<comment type="caution">
    <text evidence="1">The sequence shown here is derived from an EMBL/GenBank/DDBJ whole genome shotgun (WGS) entry which is preliminary data.</text>
</comment>
<dbReference type="EMBL" id="BAABHF010000017">
    <property type="protein sequence ID" value="GAA4492439.1"/>
    <property type="molecule type" value="Genomic_DNA"/>
</dbReference>
<dbReference type="Proteomes" id="UP001500503">
    <property type="component" value="Unassembled WGS sequence"/>
</dbReference>
<evidence type="ECO:0000313" key="1">
    <source>
        <dbReference type="EMBL" id="GAA4492439.1"/>
    </source>
</evidence>
<sequence length="99" mass="10329">MMTSAAPMTTQITALTPFLDTETAQHQGGVRGATSAPRVCRTADGCRAGHNRPGPKASAWNPAIRTNRPLGGAGRITSQLVNVCGRMAIRTARSNSSLP</sequence>
<reference evidence="2" key="1">
    <citation type="journal article" date="2019" name="Int. J. Syst. Evol. Microbiol.">
        <title>The Global Catalogue of Microorganisms (GCM) 10K type strain sequencing project: providing services to taxonomists for standard genome sequencing and annotation.</title>
        <authorList>
            <consortium name="The Broad Institute Genomics Platform"/>
            <consortium name="The Broad Institute Genome Sequencing Center for Infectious Disease"/>
            <person name="Wu L."/>
            <person name="Ma J."/>
        </authorList>
    </citation>
    <scope>NUCLEOTIDE SEQUENCE [LARGE SCALE GENOMIC DNA]</scope>
    <source>
        <strain evidence="2">JCM 17933</strain>
    </source>
</reference>